<feature type="compositionally biased region" description="Acidic residues" evidence="1">
    <location>
        <begin position="122"/>
        <end position="133"/>
    </location>
</feature>
<feature type="compositionally biased region" description="Low complexity" evidence="1">
    <location>
        <begin position="187"/>
        <end position="204"/>
    </location>
</feature>
<organism evidence="2 3">
    <name type="scientific">Podospora didyma</name>
    <dbReference type="NCBI Taxonomy" id="330526"/>
    <lineage>
        <taxon>Eukaryota</taxon>
        <taxon>Fungi</taxon>
        <taxon>Dikarya</taxon>
        <taxon>Ascomycota</taxon>
        <taxon>Pezizomycotina</taxon>
        <taxon>Sordariomycetes</taxon>
        <taxon>Sordariomycetidae</taxon>
        <taxon>Sordariales</taxon>
        <taxon>Podosporaceae</taxon>
        <taxon>Podospora</taxon>
    </lineage>
</organism>
<dbReference type="AlphaFoldDB" id="A0AAE0P4X4"/>
<feature type="compositionally biased region" description="Low complexity" evidence="1">
    <location>
        <begin position="159"/>
        <end position="173"/>
    </location>
</feature>
<name>A0AAE0P4X4_9PEZI</name>
<protein>
    <submittedName>
        <fullName evidence="2">Uncharacterized protein</fullName>
    </submittedName>
</protein>
<comment type="caution">
    <text evidence="2">The sequence shown here is derived from an EMBL/GenBank/DDBJ whole genome shotgun (WGS) entry which is preliminary data.</text>
</comment>
<gene>
    <name evidence="2" type="ORF">B0H63DRAFT_531233</name>
</gene>
<evidence type="ECO:0000313" key="2">
    <source>
        <dbReference type="EMBL" id="KAK3393478.1"/>
    </source>
</evidence>
<keyword evidence="3" id="KW-1185">Reference proteome</keyword>
<evidence type="ECO:0000256" key="1">
    <source>
        <dbReference type="SAM" id="MobiDB-lite"/>
    </source>
</evidence>
<evidence type="ECO:0000313" key="3">
    <source>
        <dbReference type="Proteomes" id="UP001285441"/>
    </source>
</evidence>
<feature type="region of interest" description="Disordered" evidence="1">
    <location>
        <begin position="104"/>
        <end position="256"/>
    </location>
</feature>
<reference evidence="2" key="1">
    <citation type="journal article" date="2023" name="Mol. Phylogenet. Evol.">
        <title>Genome-scale phylogeny and comparative genomics of the fungal order Sordariales.</title>
        <authorList>
            <person name="Hensen N."/>
            <person name="Bonometti L."/>
            <person name="Westerberg I."/>
            <person name="Brannstrom I.O."/>
            <person name="Guillou S."/>
            <person name="Cros-Aarteil S."/>
            <person name="Calhoun S."/>
            <person name="Haridas S."/>
            <person name="Kuo A."/>
            <person name="Mondo S."/>
            <person name="Pangilinan J."/>
            <person name="Riley R."/>
            <person name="LaButti K."/>
            <person name="Andreopoulos B."/>
            <person name="Lipzen A."/>
            <person name="Chen C."/>
            <person name="Yan M."/>
            <person name="Daum C."/>
            <person name="Ng V."/>
            <person name="Clum A."/>
            <person name="Steindorff A."/>
            <person name="Ohm R.A."/>
            <person name="Martin F."/>
            <person name="Silar P."/>
            <person name="Natvig D.O."/>
            <person name="Lalanne C."/>
            <person name="Gautier V."/>
            <person name="Ament-Velasquez S.L."/>
            <person name="Kruys A."/>
            <person name="Hutchinson M.I."/>
            <person name="Powell A.J."/>
            <person name="Barry K."/>
            <person name="Miller A.N."/>
            <person name="Grigoriev I.V."/>
            <person name="Debuchy R."/>
            <person name="Gladieux P."/>
            <person name="Hiltunen Thoren M."/>
            <person name="Johannesson H."/>
        </authorList>
    </citation>
    <scope>NUCLEOTIDE SEQUENCE</scope>
    <source>
        <strain evidence="2">CBS 232.78</strain>
    </source>
</reference>
<feature type="region of interest" description="Disordered" evidence="1">
    <location>
        <begin position="333"/>
        <end position="357"/>
    </location>
</feature>
<accession>A0AAE0P4X4</accession>
<sequence>MSQTIMSTLQRFTRRELGAAEALMELKMSGSNNHLVAVGDAQQPASASSQSDGIEYLVTALTHAAAAASAPTPSTTWCASTAQLPAAHGHRGWTAINSTAAPAPATISGSATSHGAGSGDSTEVDTDVDLGDDTSDRLAARRVAKRPTGRHPLPDAPSRRAAAARSGTPTTTSEGYGLPSPPGSATSSPLIGGAPSPAGGSASPVPAPVPAPSPASSRALSPSSARAPPPARVRARRRARAQSTMPSRAPFPASVEGLSKKSVKQYQAALRIHLLKIPRPQKCFSCSRRQEALDENPARTLPNDMFLACRIDPKNPKNTCARCTAGHETCKDDGAAWEAKKERKKETRVQIRDNQKT</sequence>
<feature type="compositionally biased region" description="Basic residues" evidence="1">
    <location>
        <begin position="140"/>
        <end position="149"/>
    </location>
</feature>
<feature type="compositionally biased region" description="Low complexity" evidence="1">
    <location>
        <begin position="105"/>
        <end position="121"/>
    </location>
</feature>
<dbReference type="Proteomes" id="UP001285441">
    <property type="component" value="Unassembled WGS sequence"/>
</dbReference>
<feature type="compositionally biased region" description="Low complexity" evidence="1">
    <location>
        <begin position="214"/>
        <end position="226"/>
    </location>
</feature>
<reference evidence="2" key="2">
    <citation type="submission" date="2023-06" db="EMBL/GenBank/DDBJ databases">
        <authorList>
            <consortium name="Lawrence Berkeley National Laboratory"/>
            <person name="Haridas S."/>
            <person name="Hensen N."/>
            <person name="Bonometti L."/>
            <person name="Westerberg I."/>
            <person name="Brannstrom I.O."/>
            <person name="Guillou S."/>
            <person name="Cros-Aarteil S."/>
            <person name="Calhoun S."/>
            <person name="Kuo A."/>
            <person name="Mondo S."/>
            <person name="Pangilinan J."/>
            <person name="Riley R."/>
            <person name="LaButti K."/>
            <person name="Andreopoulos B."/>
            <person name="Lipzen A."/>
            <person name="Chen C."/>
            <person name="Yanf M."/>
            <person name="Daum C."/>
            <person name="Ng V."/>
            <person name="Clum A."/>
            <person name="Steindorff A."/>
            <person name="Ohm R."/>
            <person name="Martin F."/>
            <person name="Silar P."/>
            <person name="Natvig D."/>
            <person name="Lalanne C."/>
            <person name="Gautier V."/>
            <person name="Ament-velasquez S.L."/>
            <person name="Kruys A."/>
            <person name="Hutchinson M.I."/>
            <person name="Powell A.J."/>
            <person name="Barry K."/>
            <person name="Miller A.N."/>
            <person name="Grigoriev I.V."/>
            <person name="Debuchy R."/>
            <person name="Gladieux P."/>
            <person name="Thoren M.H."/>
            <person name="Johannesson H."/>
        </authorList>
    </citation>
    <scope>NUCLEOTIDE SEQUENCE</scope>
    <source>
        <strain evidence="2">CBS 232.78</strain>
    </source>
</reference>
<dbReference type="EMBL" id="JAULSW010000001">
    <property type="protein sequence ID" value="KAK3393478.1"/>
    <property type="molecule type" value="Genomic_DNA"/>
</dbReference>
<proteinExistence type="predicted"/>